<dbReference type="EC" id="5.2.1.8" evidence="2 5"/>
<feature type="region of interest" description="Disordered" evidence="6">
    <location>
        <begin position="220"/>
        <end position="255"/>
    </location>
</feature>
<evidence type="ECO:0000256" key="6">
    <source>
        <dbReference type="SAM" id="MobiDB-lite"/>
    </source>
</evidence>
<evidence type="ECO:0000313" key="10">
    <source>
        <dbReference type="Proteomes" id="UP000426265"/>
    </source>
</evidence>
<dbReference type="EMBL" id="CACRSJ010000110">
    <property type="protein sequence ID" value="VYS65947.1"/>
    <property type="molecule type" value="Genomic_DNA"/>
</dbReference>
<keyword evidence="7" id="KW-1133">Transmembrane helix</keyword>
<feature type="transmembrane region" description="Helical" evidence="7">
    <location>
        <begin position="6"/>
        <end position="27"/>
    </location>
</feature>
<dbReference type="Proteomes" id="UP000426265">
    <property type="component" value="Unassembled WGS sequence"/>
</dbReference>
<dbReference type="PANTHER" id="PTHR43811">
    <property type="entry name" value="FKBP-TYPE PEPTIDYL-PROLYL CIS-TRANS ISOMERASE FKPA"/>
    <property type="match status" value="1"/>
</dbReference>
<evidence type="ECO:0000259" key="8">
    <source>
        <dbReference type="PROSITE" id="PS50059"/>
    </source>
</evidence>
<proteinExistence type="predicted"/>
<sequence>MFSSTMVLYSYGFSDSLWFLIFVSQLMGAKRNNIPKLSDVGRIKVTGYDTGLPLDDLYTALAEHFSSCGEIWEIYIPLKFDETNTILNRFWWLLPPPFLSNSSAQVNVGGWNVSVEAYPYPANANDKVIVRVEGYDTSLRKSQISRALVKLFSPYGNIIRLHFVKESSVRAVVHGKDVADTVTQLNGSYMRGRKLAVWVTAKPDLPIRLIRRRVNFSKPIPPLQDPSAMDAAIPKSRSESSMSPSESAKKNEKISEEATVESKAFSISVEKQTPDLDGLIVEELCMGNPNGKKAEPGKRVSVHYTGKLQGNGKIFDSTVGKSRYKFRLGAGKVIKGLDVGLNGMLVGGKRKLTIPPAMGYGAEGAGSIPPDSWLVFDVELLNVK</sequence>
<dbReference type="PANTHER" id="PTHR43811:SF19">
    <property type="entry name" value="39 KDA FK506-BINDING NUCLEAR PROTEIN"/>
    <property type="match status" value="1"/>
</dbReference>
<gene>
    <name evidence="9" type="ORF">AN1_LOCUS21352</name>
</gene>
<dbReference type="SUPFAM" id="SSF54534">
    <property type="entry name" value="FKBP-like"/>
    <property type="match status" value="1"/>
</dbReference>
<dbReference type="InterPro" id="IPR046357">
    <property type="entry name" value="PPIase_dom_sf"/>
</dbReference>
<keyword evidence="4 5" id="KW-0413">Isomerase</keyword>
<organism evidence="9 10">
    <name type="scientific">Arabidopsis thaliana</name>
    <name type="common">Mouse-ear cress</name>
    <dbReference type="NCBI Taxonomy" id="3702"/>
    <lineage>
        <taxon>Eukaryota</taxon>
        <taxon>Viridiplantae</taxon>
        <taxon>Streptophyta</taxon>
        <taxon>Embryophyta</taxon>
        <taxon>Tracheophyta</taxon>
        <taxon>Spermatophyta</taxon>
        <taxon>Magnoliopsida</taxon>
        <taxon>eudicotyledons</taxon>
        <taxon>Gunneridae</taxon>
        <taxon>Pentapetalae</taxon>
        <taxon>rosids</taxon>
        <taxon>malvids</taxon>
        <taxon>Brassicales</taxon>
        <taxon>Brassicaceae</taxon>
        <taxon>Camelineae</taxon>
        <taxon>Arabidopsis</taxon>
    </lineage>
</organism>
<keyword evidence="7" id="KW-0812">Transmembrane</keyword>
<dbReference type="AlphaFoldDB" id="A0A654FYQ7"/>
<dbReference type="ExpressionAtlas" id="A0A654FYQ7">
    <property type="expression patterns" value="baseline and differential"/>
</dbReference>
<accession>A0A654FYQ7</accession>
<reference evidence="9 10" key="1">
    <citation type="submission" date="2019-11" db="EMBL/GenBank/DDBJ databases">
        <authorList>
            <person name="Jiao W.-B."/>
            <person name="Schneeberger K."/>
        </authorList>
    </citation>
    <scope>NUCLEOTIDE SEQUENCE [LARGE SCALE GENOMIC DNA]</scope>
    <source>
        <strain evidence="10">cv. An-1</strain>
    </source>
</reference>
<dbReference type="InterPro" id="IPR035979">
    <property type="entry name" value="RBD_domain_sf"/>
</dbReference>
<dbReference type="PROSITE" id="PS50059">
    <property type="entry name" value="FKBP_PPIASE"/>
    <property type="match status" value="1"/>
</dbReference>
<evidence type="ECO:0000313" key="9">
    <source>
        <dbReference type="EMBL" id="VYS65947.1"/>
    </source>
</evidence>
<feature type="domain" description="PPIase FKBP-type" evidence="8">
    <location>
        <begin position="297"/>
        <end position="384"/>
    </location>
</feature>
<evidence type="ECO:0000256" key="3">
    <source>
        <dbReference type="ARBA" id="ARBA00023110"/>
    </source>
</evidence>
<comment type="catalytic activity">
    <reaction evidence="1 5">
        <text>[protein]-peptidylproline (omega=180) = [protein]-peptidylproline (omega=0)</text>
        <dbReference type="Rhea" id="RHEA:16237"/>
        <dbReference type="Rhea" id="RHEA-COMP:10747"/>
        <dbReference type="Rhea" id="RHEA-COMP:10748"/>
        <dbReference type="ChEBI" id="CHEBI:83833"/>
        <dbReference type="ChEBI" id="CHEBI:83834"/>
        <dbReference type="EC" id="5.2.1.8"/>
    </reaction>
</comment>
<keyword evidence="7" id="KW-0472">Membrane</keyword>
<dbReference type="FunFam" id="3.10.50.40:FF:000006">
    <property type="entry name" value="Peptidyl-prolyl cis-trans isomerase"/>
    <property type="match status" value="1"/>
</dbReference>
<evidence type="ECO:0000256" key="1">
    <source>
        <dbReference type="ARBA" id="ARBA00000971"/>
    </source>
</evidence>
<name>A0A654FYQ7_ARATH</name>
<dbReference type="GO" id="GO:0003755">
    <property type="term" value="F:peptidyl-prolyl cis-trans isomerase activity"/>
    <property type="evidence" value="ECO:0007669"/>
    <property type="project" value="UniProtKB-KW"/>
</dbReference>
<dbReference type="SUPFAM" id="SSF54928">
    <property type="entry name" value="RNA-binding domain, RBD"/>
    <property type="match status" value="1"/>
</dbReference>
<dbReference type="Gene3D" id="3.10.50.40">
    <property type="match status" value="1"/>
</dbReference>
<dbReference type="Pfam" id="PF00254">
    <property type="entry name" value="FKBP_C"/>
    <property type="match status" value="1"/>
</dbReference>
<evidence type="ECO:0000256" key="5">
    <source>
        <dbReference type="PROSITE-ProRule" id="PRU00277"/>
    </source>
</evidence>
<protein>
    <recommendedName>
        <fullName evidence="2 5">peptidylprolyl isomerase</fullName>
        <ecNumber evidence="2 5">5.2.1.8</ecNumber>
    </recommendedName>
</protein>
<dbReference type="GO" id="GO:0003676">
    <property type="term" value="F:nucleic acid binding"/>
    <property type="evidence" value="ECO:0007669"/>
    <property type="project" value="InterPro"/>
</dbReference>
<dbReference type="InterPro" id="IPR001179">
    <property type="entry name" value="PPIase_FKBP_dom"/>
</dbReference>
<evidence type="ECO:0000256" key="7">
    <source>
        <dbReference type="SAM" id="Phobius"/>
    </source>
</evidence>
<evidence type="ECO:0000256" key="2">
    <source>
        <dbReference type="ARBA" id="ARBA00013194"/>
    </source>
</evidence>
<keyword evidence="3 5" id="KW-0697">Rotamase</keyword>
<evidence type="ECO:0000256" key="4">
    <source>
        <dbReference type="ARBA" id="ARBA00023235"/>
    </source>
</evidence>